<comment type="subcellular location">
    <subcellularLocation>
        <location evidence="1">Secreted</location>
    </subcellularLocation>
</comment>
<dbReference type="InterPro" id="IPR018511">
    <property type="entry name" value="Hemolysin-typ_Ca-bd_CS"/>
</dbReference>
<evidence type="ECO:0000256" key="2">
    <source>
        <dbReference type="ARBA" id="ARBA00022525"/>
    </source>
</evidence>
<sequence length="2481" mass="271359">MAYDVNAGKDLVSVDEILARYLWNQETAPSPSELVDDKWIRDASAEGDALIIDANEYMTHGAGRFVSAANFEFFKDFFKADNLSAGTYNFSAMWKSLRPGITERSQNKFDTDVYQYLTGIGSSDYITRAFIFGSTSFTADLASLVFVVHADGSREIQGLKIIPSKNPAKEENFDFKGGDWVIDQFNKYFNDIIDPSRIGRKIPIHFSGDVPAVTVTDKEFVQLLKTKEDLAQQDFNQYSDSDPASFPMIYPLMEIIKRIKESPSINYTDSHGRKVIYDGKDRFNKGSLEAESAGLLEIFADDPDSALIGGGGEDTLKGGSGNDLLMGSSSFAVERDILIGGDGYDTYFADSMDVIEDSDGKGEIFIKNGCVMPASNNKKLTGGVHYKDDPEHTYYGGGNKYYWAGGDLIVNDGLRVKNFKNGDLNIRLREKNDTRPDIREAENTVSPIVIDMNGDGVKTSAKGQHVYFDHDGNGFAENTGWVDSHDALLVLDRNQNGQIDDGRELFGSNTLLASGKKARNGFEALAEFDENHDGVIDAADSVWSKLQLWQDKNQNGVVDEGELSALSASQIKAIGVYYKTKKAKDAHGNEHRETTKVTWADGHQTDATDVWFDTEPGDSFNTENIEIDKDIAKLPYVQGFGNVLDLHSAMQKDAVLKDMVKDYLAADAKTRASMLDELIYRWTGSNQVHPASRGSYIDARQLVTLEKLTASDYRNFWNNGNSYPLENAALKLIAEFNHFADYVSACLLAEGVYKELFAPIILAQWDAERQKVGYDYSKLNQEIARLVSNNQLDEAKELIKIDKNLGKYNSVMRTRRLDNLLKEAPKNGLIAQLYGERDNIFVSSSGNDRFNGNEGQKDRYLFRAGHGQDVIKDFGYEYRENQYNDLCFEGAKLPDAQFIRSGSDLIIKAYDTNDSVTLLDYFNNNINSRAFNFVFDDETITYEDIKSQYFFIQNGNDGNNTITGWQGKDILNGGAGNDTLNGGDGDDILNGGAGNDTLNGGNGYDILIGGTGNDILRGGDWHKDRYEFETGHGQDVVRDDGSLSKEYQNTRNDLVFKGAKLADTEFICSGMDLIIKAYGSMDSVTLPNYFNTNYQDGRAFNFIFDDQSITYEDLYENPLLGGNGDDILNGGAGNDVIGGGYGDDILNGGEGNDVLNGGSGYDILNGGSGNDILSGGDWHKDRYEFEAGHGQDVIYDRGYNSQYYQGDRNDLVFKGAKLADAEFTRSGKDLVIRAYGSADSVTLSDYLNDDNGHSRAFNFIFDDQSITYEDIKYNYGVTQSGDEQDNVLTGWEGKDILNGGTGGDTLNGEGGNDILNGGAGDDILNGGKGEDTLNGGAGDDILNGGDGFDILIGGAGNDVLKGGEWDKDRYEFEAGHGNDVIDDFGYISINNKKYIYSNELVFKGARLADASFIRSGNNLVIQAYGTEDSVTLLNYFDNSEYYKRAAFNYIFDDQTLTYEDVYNNYTFAYNGDEKDNAIGGSNGKDILSGGAGNDRLYGQGGDDILIGGAGDDTLYGGDGYDILIGGTGNDILCGGRYHKDRYEFEAGHGHDKIEDGALVYSQSNEVVFKGARLADAKFIRSGKDLIIQAYGLADSVTILDYFNDRDAFRFIFDDRSINYYGLIMEDFKIIQYGNENDNVMSGWEGDDIIIGGAGNDTLSGGGGHNVLDGGDGDDILIAGQRGDILIGGAGNDILNGGRWRDRYEFEAGHGQDVVNDLGYDDQNYEYHRNDLVFKGAKLAEAEFLRSGDNLVIRAYKSEDSVTLPDYFNENCNSREFNFVFDDKRITYEDIRNDYGFIQSGNESDDVIAGWCGKDILNGGEGNDTLNGEKGNDILNGDAGEDILDGGDGDDVLNGGAGDDILNGGSGYDVLNGGTGNDILNGGDWHKDRYEFEAGHGEDVVNDLGYDSIPYEHDRNELVFKGAYLADAEFVRLGNDLIIKAYGATDSVTVPDYFNSGNISSRAFNLVFEDQTVAYKEISSGYIFVHNGDDGNNAINGWLGKDVINGGAGNDVLWGGNGDDVLNGGEGNDILYGQYDNDILNGGAGNDTLWGGAGNDVLNGGTGDDVLNGEDGYDILNGEAGNDVLKGGDWHKDRYEFAAGHGEDVVNDLGYDSKSYQNQRNDLVFKGAKLADAQFTRSGRDLVIRAYGFADSVRLPDYFNDGNRFSKAFNFIFDDQCITYEDVRNNYSFVQNGDEKDNAIWGWDGNDILNGGAGNDTLWGGSGNDVLNGGKGNDILHGQADDDVLNGGDGNDTLWGGFGNDVLNGGAGNDVLNGEAGYDVLNGGAGNDILKGGDWHKDRYEFEAGHGEDVVNDLGYDSVVYQDQRNDLVFKGARLADAEFIRSGQDLVIRAYGSADSVKLPNYFNYGNVTSRAFNFIFDDQCISCDDLRNGMSFNLAGVGYQEDVVNLNRGADVLNYGGVYGFYAGFEQDSCLNNEDVTASQVQNLLSAMAGFDAVVDDKLGLPEQLPPFTQPANVGAYWGS</sequence>
<dbReference type="PANTHER" id="PTHR38340:SF1">
    <property type="entry name" value="S-LAYER PROTEIN"/>
    <property type="match status" value="1"/>
</dbReference>
<dbReference type="PROSITE" id="PS00330">
    <property type="entry name" value="HEMOLYSIN_CALCIUM"/>
    <property type="match status" value="24"/>
</dbReference>
<evidence type="ECO:0000256" key="1">
    <source>
        <dbReference type="ARBA" id="ARBA00004613"/>
    </source>
</evidence>
<dbReference type="PRINTS" id="PR00313">
    <property type="entry name" value="CABNDNGRPT"/>
</dbReference>
<dbReference type="Pfam" id="PF00353">
    <property type="entry name" value="HemolysinCabind"/>
    <property type="match status" value="15"/>
</dbReference>
<dbReference type="GO" id="GO:0005576">
    <property type="term" value="C:extracellular region"/>
    <property type="evidence" value="ECO:0007669"/>
    <property type="project" value="UniProtKB-SubCell"/>
</dbReference>
<reference evidence="3 4" key="1">
    <citation type="journal article" date="2017" name="MBio">
        <title>Type VI secretion-mediated competition in the bee gut microbiome.</title>
        <authorList>
            <person name="Steele M.I."/>
            <person name="Kwong W.K."/>
            <person name="Powell J.E."/>
            <person name="Whiteley M."/>
            <person name="Moran N.A."/>
        </authorList>
    </citation>
    <scope>NUCLEOTIDE SEQUENCE [LARGE SCALE GENOMIC DNA]</scope>
    <source>
        <strain evidence="3 4">Occ4-2</strain>
    </source>
</reference>
<evidence type="ECO:0000313" key="3">
    <source>
        <dbReference type="EMBL" id="PIT48583.1"/>
    </source>
</evidence>
<comment type="caution">
    <text evidence="3">The sequence shown here is derived from an EMBL/GenBank/DDBJ whole genome shotgun (WGS) entry which is preliminary data.</text>
</comment>
<dbReference type="GO" id="GO:0005509">
    <property type="term" value="F:calcium ion binding"/>
    <property type="evidence" value="ECO:0007669"/>
    <property type="project" value="InterPro"/>
</dbReference>
<dbReference type="SUPFAM" id="SSF51120">
    <property type="entry name" value="beta-Roll"/>
    <property type="match status" value="11"/>
</dbReference>
<gene>
    <name evidence="3" type="ORF">BHC48_09395</name>
</gene>
<evidence type="ECO:0008006" key="5">
    <source>
        <dbReference type="Google" id="ProtNLM"/>
    </source>
</evidence>
<name>A0A2N9XJS8_9NEIS</name>
<dbReference type="InterPro" id="IPR001343">
    <property type="entry name" value="Hemolysn_Ca-bd"/>
</dbReference>
<dbReference type="InterPro" id="IPR050557">
    <property type="entry name" value="RTX_toxin/Mannuronan_C5-epim"/>
</dbReference>
<organism evidence="3 4">
    <name type="scientific">Snodgrassella alvi</name>
    <dbReference type="NCBI Taxonomy" id="1196083"/>
    <lineage>
        <taxon>Bacteria</taxon>
        <taxon>Pseudomonadati</taxon>
        <taxon>Pseudomonadota</taxon>
        <taxon>Betaproteobacteria</taxon>
        <taxon>Neisseriales</taxon>
        <taxon>Neisseriaceae</taxon>
        <taxon>Snodgrassella</taxon>
    </lineage>
</organism>
<dbReference type="PROSITE" id="PS00018">
    <property type="entry name" value="EF_HAND_1"/>
    <property type="match status" value="1"/>
</dbReference>
<dbReference type="Gene3D" id="2.150.10.10">
    <property type="entry name" value="Serralysin-like metalloprotease, C-terminal"/>
    <property type="match status" value="10"/>
</dbReference>
<protein>
    <recommendedName>
        <fullName evidence="5">Haemolysin-type calcium binding-related domain-containing protein</fullName>
    </recommendedName>
</protein>
<dbReference type="InterPro" id="IPR018247">
    <property type="entry name" value="EF_Hand_1_Ca_BS"/>
</dbReference>
<dbReference type="InterPro" id="IPR011049">
    <property type="entry name" value="Serralysin-like_metalloprot_C"/>
</dbReference>
<dbReference type="EMBL" id="MEIQ01000052">
    <property type="protein sequence ID" value="PIT48583.1"/>
    <property type="molecule type" value="Genomic_DNA"/>
</dbReference>
<accession>A0A2N9XJS8</accession>
<proteinExistence type="predicted"/>
<evidence type="ECO:0000313" key="4">
    <source>
        <dbReference type="Proteomes" id="UP000231484"/>
    </source>
</evidence>
<dbReference type="Proteomes" id="UP000231484">
    <property type="component" value="Unassembled WGS sequence"/>
</dbReference>
<keyword evidence="2" id="KW-0964">Secreted</keyword>
<dbReference type="PANTHER" id="PTHR38340">
    <property type="entry name" value="S-LAYER PROTEIN"/>
    <property type="match status" value="1"/>
</dbReference>